<dbReference type="InterPro" id="IPR013517">
    <property type="entry name" value="FG-GAP"/>
</dbReference>
<dbReference type="SUPFAM" id="SSF82171">
    <property type="entry name" value="DPP6 N-terminal domain-like"/>
    <property type="match status" value="1"/>
</dbReference>
<feature type="domain" description="M23ase beta-sheet core" evidence="3">
    <location>
        <begin position="67"/>
        <end position="167"/>
    </location>
</feature>
<dbReference type="Gene3D" id="2.120.10.30">
    <property type="entry name" value="TolB, C-terminal domain"/>
    <property type="match status" value="1"/>
</dbReference>
<dbReference type="InterPro" id="IPR011042">
    <property type="entry name" value="6-blade_b-propeller_TolB-like"/>
</dbReference>
<dbReference type="GO" id="GO:0004222">
    <property type="term" value="F:metalloendopeptidase activity"/>
    <property type="evidence" value="ECO:0007669"/>
    <property type="project" value="TreeGrafter"/>
</dbReference>
<sequence>MKMPRVFNIVALTLALTLFGFAMASPAEAVKLRRPYTEGYVFNYGFDNNYGSAGCTDYNCGGHCYDGHGGTDFAMPVGTNLLAGEDGTVTAVNNSCGDYGSYGNTCGGRCGNYVKITHDDGQFSMYCHMKRNSLTVSVGQRVSCGQKVGQSASSGSSTGPHLHVQWQSGSGFRDTFRGSCTNSSGVWRQQNGYREPVGTSCGCEPSTEVCDGKDNNCDGEVDEGDVCEDEFLAQSPNRYAPASTTDINGDGLQDVCGRGPDGWTCYLSTGNGWGDKIASGQMTDGGGWGSRRYYATIRTGDVDGDGLADVCGRHSTKGYQCWRSTGDGFEHYANAPGYTNAEGWTDPGYYTTFRLTDINGDGKDDVCARGPDGWSCQLSTGTGFGETVAGPAWTDASGYNRAWYYGTIRTGDINGDGKQDVCIRRAAGFDCYTSTGTSFERFKLVEDFSNDGGWKDMKYWSTLSLFDYNGDGKDDVCARFFSGFRCMKATATGFAAPEEVLATSAELDLDALEHFATFRAGDINGDGAENVCVRGVEGVDCFSPGTPKITGPRWKDSSGWSRARYYSTLTVTDIDPDRRRDICARASAGWMCRRTTDDGFASVAALDAFSNANGWDAEKYYSTMRMGSGTCRAELCNGFDDDCDGKIDEGSPTRMGHVPPAIAAKFVDSTVPENADIGTEVEAVVRFENMGRDTWSAGEIALQAVGDTSDALDALRPASGWQDATTPAVLGETVAPGEIATLTFMMRVPADAATFDEVLFVLNANDKPIACPSPSATVGMGVTTPEEEDPNDHNNTPGGDAGPDNPDGGMAENDVTDSDRDSTLYSASSSSCACSSTDNPPSPLSTALWPGVLMMSLFWMRRRKASADKLQKTRLTMMAVLLVMPLAGAGLMGCDSPATSTEGEAVPAQNKSAKALDYVPAPHADQMPASAPVEEPKLDFTSTRLLAVYRGWELRGQPLPLLPQSDQPPSMIAELSFEAKVVDWPLGAAPLTNAVFIPSADGEPVSVAVRTPDARLLLVTLDEKNKQNPGEVELDRDVGFSIAVAENGCCLAYMRGALADQSKLNILTLADDNLREIQLLTQNAWSPAISPDGRQVIYTAPTETGDPAIYQVDVARSEANTPTAGRLVAERLEVFPAGPNPPFWTAQGIAFASERGSYRMDANGNIFEGAPHAQGLILDLESGAMLDSFGRPLRLAPMK</sequence>
<evidence type="ECO:0000313" key="4">
    <source>
        <dbReference type="EMBL" id="AWV88374.1"/>
    </source>
</evidence>
<evidence type="ECO:0000256" key="2">
    <source>
        <dbReference type="SAM" id="SignalP"/>
    </source>
</evidence>
<dbReference type="AlphaFoldDB" id="A0A2Z4FHZ4"/>
<dbReference type="InterPro" id="IPR011055">
    <property type="entry name" value="Dup_hybrid_motif"/>
</dbReference>
<dbReference type="InterPro" id="IPR021655">
    <property type="entry name" value="Put_metal-bd"/>
</dbReference>
<dbReference type="InterPro" id="IPR050570">
    <property type="entry name" value="Cell_wall_metabolism_enzyme"/>
</dbReference>
<feature type="compositionally biased region" description="Low complexity" evidence="1">
    <location>
        <begin position="794"/>
        <end position="809"/>
    </location>
</feature>
<feature type="compositionally biased region" description="Low complexity" evidence="1">
    <location>
        <begin position="826"/>
        <end position="836"/>
    </location>
</feature>
<dbReference type="InterPro" id="IPR016047">
    <property type="entry name" value="M23ase_b-sheet_dom"/>
</dbReference>
<dbReference type="PANTHER" id="PTHR21666">
    <property type="entry name" value="PEPTIDASE-RELATED"/>
    <property type="match status" value="1"/>
</dbReference>
<dbReference type="InterPro" id="IPR013783">
    <property type="entry name" value="Ig-like_fold"/>
</dbReference>
<dbReference type="PANTHER" id="PTHR21666:SF270">
    <property type="entry name" value="MUREIN HYDROLASE ACTIVATOR ENVC"/>
    <property type="match status" value="1"/>
</dbReference>
<feature type="chain" id="PRO_5043601873" description="M23ase beta-sheet core domain-containing protein" evidence="2">
    <location>
        <begin position="25"/>
        <end position="1199"/>
    </location>
</feature>
<evidence type="ECO:0000313" key="5">
    <source>
        <dbReference type="Proteomes" id="UP000249799"/>
    </source>
</evidence>
<dbReference type="SUPFAM" id="SSF51261">
    <property type="entry name" value="Duplicated hybrid motif"/>
    <property type="match status" value="1"/>
</dbReference>
<name>A0A2Z4FHZ4_9DELT</name>
<dbReference type="Gene3D" id="2.60.40.10">
    <property type="entry name" value="Immunoglobulins"/>
    <property type="match status" value="1"/>
</dbReference>
<dbReference type="EMBL" id="CP030032">
    <property type="protein sequence ID" value="AWV88374.1"/>
    <property type="molecule type" value="Genomic_DNA"/>
</dbReference>
<dbReference type="Gene3D" id="2.70.70.10">
    <property type="entry name" value="Glucose Permease (Domain IIA)"/>
    <property type="match status" value="1"/>
</dbReference>
<proteinExistence type="predicted"/>
<evidence type="ECO:0000259" key="3">
    <source>
        <dbReference type="Pfam" id="PF01551"/>
    </source>
</evidence>
<dbReference type="OrthoDB" id="5477513at2"/>
<dbReference type="Proteomes" id="UP000249799">
    <property type="component" value="Chromosome"/>
</dbReference>
<dbReference type="CDD" id="cd12797">
    <property type="entry name" value="M23_peptidase"/>
    <property type="match status" value="1"/>
</dbReference>
<dbReference type="RefSeq" id="WP_111332056.1">
    <property type="nucleotide sequence ID" value="NZ_CP030032.1"/>
</dbReference>
<dbReference type="Pfam" id="PF13517">
    <property type="entry name" value="FG-GAP_3"/>
    <property type="match status" value="2"/>
</dbReference>
<feature type="signal peptide" evidence="2">
    <location>
        <begin position="1"/>
        <end position="24"/>
    </location>
</feature>
<keyword evidence="2" id="KW-0732">Signal</keyword>
<dbReference type="KEGG" id="bsed:DN745_03050"/>
<accession>A0A2Z4FHZ4</accession>
<gene>
    <name evidence="4" type="ORF">DN745_03050</name>
</gene>
<dbReference type="InterPro" id="IPR028994">
    <property type="entry name" value="Integrin_alpha_N"/>
</dbReference>
<dbReference type="Pfam" id="PF01551">
    <property type="entry name" value="Peptidase_M23"/>
    <property type="match status" value="1"/>
</dbReference>
<dbReference type="SUPFAM" id="SSF69318">
    <property type="entry name" value="Integrin alpha N-terminal domain"/>
    <property type="match status" value="1"/>
</dbReference>
<feature type="region of interest" description="Disordered" evidence="1">
    <location>
        <begin position="771"/>
        <end position="843"/>
    </location>
</feature>
<evidence type="ECO:0000256" key="1">
    <source>
        <dbReference type="SAM" id="MobiDB-lite"/>
    </source>
</evidence>
<keyword evidence="5" id="KW-1185">Reference proteome</keyword>
<protein>
    <recommendedName>
        <fullName evidence="3">M23ase beta-sheet core domain-containing protein</fullName>
    </recommendedName>
</protein>
<dbReference type="Pfam" id="PF11617">
    <property type="entry name" value="Cu-binding_MopE"/>
    <property type="match status" value="2"/>
</dbReference>
<reference evidence="4 5" key="1">
    <citation type="submission" date="2018-06" db="EMBL/GenBank/DDBJ databases">
        <title>Lujinxingia sediminis gen. nov. sp. nov., a new facultative anaerobic member of the class Deltaproteobacteria, and proposal of Lujinxingaceae fam. nov.</title>
        <authorList>
            <person name="Guo L.-Y."/>
            <person name="Li C.-M."/>
            <person name="Wang S."/>
            <person name="Du Z.-J."/>
        </authorList>
    </citation>
    <scope>NUCLEOTIDE SEQUENCE [LARGE SCALE GENOMIC DNA]</scope>
    <source>
        <strain evidence="4 5">FA350</strain>
    </source>
</reference>
<organism evidence="4 5">
    <name type="scientific">Bradymonas sediminis</name>
    <dbReference type="NCBI Taxonomy" id="1548548"/>
    <lineage>
        <taxon>Bacteria</taxon>
        <taxon>Deltaproteobacteria</taxon>
        <taxon>Bradymonadales</taxon>
        <taxon>Bradymonadaceae</taxon>
        <taxon>Bradymonas</taxon>
    </lineage>
</organism>